<dbReference type="Pfam" id="PF01026">
    <property type="entry name" value="TatD_DNase"/>
    <property type="match status" value="1"/>
</dbReference>
<dbReference type="GO" id="GO:0016788">
    <property type="term" value="F:hydrolase activity, acting on ester bonds"/>
    <property type="evidence" value="ECO:0007669"/>
    <property type="project" value="InterPro"/>
</dbReference>
<dbReference type="KEGG" id="htr:EPV75_02130"/>
<dbReference type="PANTHER" id="PTHR46124">
    <property type="entry name" value="D-AMINOACYL-TRNA DEACYLASE"/>
    <property type="match status" value="1"/>
</dbReference>
<dbReference type="InterPro" id="IPR001130">
    <property type="entry name" value="TatD-like"/>
</dbReference>
<dbReference type="GO" id="GO:0005829">
    <property type="term" value="C:cytosol"/>
    <property type="evidence" value="ECO:0007669"/>
    <property type="project" value="TreeGrafter"/>
</dbReference>
<organism evidence="2 3">
    <name type="scientific">Hydrogenovibrio thermophilus</name>
    <dbReference type="NCBI Taxonomy" id="265883"/>
    <lineage>
        <taxon>Bacteria</taxon>
        <taxon>Pseudomonadati</taxon>
        <taxon>Pseudomonadota</taxon>
        <taxon>Gammaproteobacteria</taxon>
        <taxon>Thiotrichales</taxon>
        <taxon>Piscirickettsiaceae</taxon>
        <taxon>Hydrogenovibrio</taxon>
    </lineage>
</organism>
<dbReference type="Proteomes" id="UP000285478">
    <property type="component" value="Chromosome"/>
</dbReference>
<protein>
    <submittedName>
        <fullName evidence="2">TatD family deoxyribonuclease</fullName>
    </submittedName>
</protein>
<proteinExistence type="predicted"/>
<sequence>MSCFFDTHCHLADANFSSDFLSQCLASQSRPSSAQKHYYLAVSTSPEDWLKTVELGRQYPHVFPAIGLHPWFVQDGYLQQLSALDDFLSVHRDAIFAIGEIGLDKGAGRPSMVWQEVVFEHQIQLAERYDLPVSIHCTKAFNPMLTHLRDSNVAGVMHGFTGGAVMAKQFVEAGMLIGVNSVLLNENARRYHELVQTIGLDALVLESDAPFGQNLPVSNPLSGLGDLSVKIAALLQVSEETVLEHSCENAKRLFLKGRDGSII</sequence>
<name>A0A451G4Y3_9GAMM</name>
<dbReference type="AlphaFoldDB" id="A0A451G4Y3"/>
<dbReference type="EMBL" id="CP035033">
    <property type="protein sequence ID" value="QAB14549.1"/>
    <property type="molecule type" value="Genomic_DNA"/>
</dbReference>
<reference evidence="2 3" key="1">
    <citation type="journal article" date="2018" name="Environ. Microbiol.">
        <title>Genomes of ubiquitous marine and hypersaline Hydrogenovibrio, Thiomicrorhabdus and Thiomicrospira spp. encode a diversity of mechanisms to sustain chemolithoautotrophy in heterogeneous environments.</title>
        <authorList>
            <person name="Scott K.M."/>
            <person name="Williams J."/>
            <person name="Porter C.M.B."/>
            <person name="Russel S."/>
            <person name="Harmer T.L."/>
            <person name="Paul J.H."/>
            <person name="Antonen K.M."/>
            <person name="Bridges M.K."/>
            <person name="Camper G.J."/>
            <person name="Campla C.K."/>
            <person name="Casella L.G."/>
            <person name="Chase E."/>
            <person name="Conrad J.W."/>
            <person name="Cruz M.C."/>
            <person name="Dunlap D.S."/>
            <person name="Duran L."/>
            <person name="Fahsbender E.M."/>
            <person name="Goldsmith D.B."/>
            <person name="Keeley R.F."/>
            <person name="Kondoff M.R."/>
            <person name="Kussy B.I."/>
            <person name="Lane M.K."/>
            <person name="Lawler S."/>
            <person name="Leigh B.A."/>
            <person name="Lewis C."/>
            <person name="Lostal L.M."/>
            <person name="Marking D."/>
            <person name="Mancera P.A."/>
            <person name="McClenthan E.C."/>
            <person name="McIntyre E.A."/>
            <person name="Mine J.A."/>
            <person name="Modi S."/>
            <person name="Moore B.D."/>
            <person name="Morgan W.A."/>
            <person name="Nelson K.M."/>
            <person name="Nguyen K.N."/>
            <person name="Ogburn N."/>
            <person name="Parrino D.G."/>
            <person name="Pedapudi A.D."/>
            <person name="Pelham R.P."/>
            <person name="Preece A.M."/>
            <person name="Rampersad E.A."/>
            <person name="Richardson J.C."/>
            <person name="Rodgers C.M."/>
            <person name="Schaffer B.L."/>
            <person name="Sheridan N.E."/>
            <person name="Solone M.R."/>
            <person name="Staley Z.R."/>
            <person name="Tabuchi M."/>
            <person name="Waide R.J."/>
            <person name="Wanjugi P.W."/>
            <person name="Young S."/>
            <person name="Clum A."/>
            <person name="Daum C."/>
            <person name="Huntemann M."/>
            <person name="Ivanova N."/>
            <person name="Kyrpides N."/>
            <person name="Mikhailova N."/>
            <person name="Palaniappan K."/>
            <person name="Pillay M."/>
            <person name="Reddy T.B.K."/>
            <person name="Shapiro N."/>
            <person name="Stamatis D."/>
            <person name="Varghese N."/>
            <person name="Woyke T."/>
            <person name="Boden R."/>
            <person name="Freyermuth S.K."/>
            <person name="Kerfeld C.A."/>
        </authorList>
    </citation>
    <scope>NUCLEOTIDE SEQUENCE [LARGE SCALE GENOMIC DNA]</scope>
    <source>
        <strain evidence="2 3">JR-2</strain>
    </source>
</reference>
<accession>A0A451G4Y3</accession>
<feature type="binding site" evidence="1">
    <location>
        <position position="208"/>
    </location>
    <ligand>
        <name>a divalent metal cation</name>
        <dbReference type="ChEBI" id="CHEBI:60240"/>
        <label>1</label>
    </ligand>
</feature>
<feature type="binding site" evidence="1">
    <location>
        <position position="10"/>
    </location>
    <ligand>
        <name>a divalent metal cation</name>
        <dbReference type="ChEBI" id="CHEBI:60240"/>
        <label>1</label>
    </ligand>
</feature>
<dbReference type="InterPro" id="IPR032466">
    <property type="entry name" value="Metal_Hydrolase"/>
</dbReference>
<gene>
    <name evidence="2" type="ORF">EPV75_02130</name>
</gene>
<feature type="binding site" evidence="1">
    <location>
        <position position="158"/>
    </location>
    <ligand>
        <name>a divalent metal cation</name>
        <dbReference type="ChEBI" id="CHEBI:60240"/>
        <label>2</label>
    </ligand>
</feature>
<keyword evidence="3" id="KW-1185">Reference proteome</keyword>
<evidence type="ECO:0000256" key="1">
    <source>
        <dbReference type="PIRSR" id="PIRSR005902-1"/>
    </source>
</evidence>
<evidence type="ECO:0000313" key="3">
    <source>
        <dbReference type="Proteomes" id="UP000285478"/>
    </source>
</evidence>
<dbReference type="PANTHER" id="PTHR46124:SF3">
    <property type="entry name" value="HYDROLASE"/>
    <property type="match status" value="1"/>
</dbReference>
<dbReference type="CDD" id="cd01310">
    <property type="entry name" value="TatD_DNAse"/>
    <property type="match status" value="1"/>
</dbReference>
<feature type="binding site" evidence="1">
    <location>
        <position position="100"/>
    </location>
    <ligand>
        <name>a divalent metal cation</name>
        <dbReference type="ChEBI" id="CHEBI:60240"/>
        <label>1</label>
    </ligand>
</feature>
<evidence type="ECO:0000313" key="2">
    <source>
        <dbReference type="EMBL" id="QAB14549.1"/>
    </source>
</evidence>
<dbReference type="GO" id="GO:0046872">
    <property type="term" value="F:metal ion binding"/>
    <property type="evidence" value="ECO:0007669"/>
    <property type="project" value="UniProtKB-KW"/>
</dbReference>
<dbReference type="RefSeq" id="WP_128384301.1">
    <property type="nucleotide sequence ID" value="NZ_CP035033.1"/>
</dbReference>
<dbReference type="PIRSF" id="PIRSF005902">
    <property type="entry name" value="DNase_TatD"/>
    <property type="match status" value="1"/>
</dbReference>
<feature type="binding site" evidence="1">
    <location>
        <position position="8"/>
    </location>
    <ligand>
        <name>a divalent metal cation</name>
        <dbReference type="ChEBI" id="CHEBI:60240"/>
        <label>1</label>
    </ligand>
</feature>
<dbReference type="Gene3D" id="3.20.20.140">
    <property type="entry name" value="Metal-dependent hydrolases"/>
    <property type="match status" value="1"/>
</dbReference>
<feature type="binding site" evidence="1">
    <location>
        <position position="136"/>
    </location>
    <ligand>
        <name>a divalent metal cation</name>
        <dbReference type="ChEBI" id="CHEBI:60240"/>
        <label>2</label>
    </ligand>
</feature>
<keyword evidence="1" id="KW-0479">Metal-binding</keyword>
<dbReference type="SUPFAM" id="SSF51556">
    <property type="entry name" value="Metallo-dependent hydrolases"/>
    <property type="match status" value="1"/>
</dbReference>